<dbReference type="EC" id="6.1.1.1" evidence="8"/>
<dbReference type="InterPro" id="IPR001412">
    <property type="entry name" value="aa-tRNA-synth_I_CS"/>
</dbReference>
<evidence type="ECO:0000256" key="3">
    <source>
        <dbReference type="ARBA" id="ARBA00022741"/>
    </source>
</evidence>
<dbReference type="Proteomes" id="UP000750711">
    <property type="component" value="Unassembled WGS sequence"/>
</dbReference>
<dbReference type="FunFam" id="1.10.240.10:FF:000001">
    <property type="entry name" value="Tyrosine--tRNA ligase"/>
    <property type="match status" value="1"/>
</dbReference>
<dbReference type="GO" id="GO:0004831">
    <property type="term" value="F:tyrosine-tRNA ligase activity"/>
    <property type="evidence" value="ECO:0007669"/>
    <property type="project" value="UniProtKB-EC"/>
</dbReference>
<evidence type="ECO:0000313" key="12">
    <source>
        <dbReference type="Proteomes" id="UP000750711"/>
    </source>
</evidence>
<evidence type="ECO:0000256" key="8">
    <source>
        <dbReference type="RuleBase" id="RU361234"/>
    </source>
</evidence>
<dbReference type="Gene3D" id="3.40.50.620">
    <property type="entry name" value="HUPs"/>
    <property type="match status" value="1"/>
</dbReference>
<dbReference type="GO" id="GO:0003723">
    <property type="term" value="F:RNA binding"/>
    <property type="evidence" value="ECO:0007669"/>
    <property type="project" value="InterPro"/>
</dbReference>
<evidence type="ECO:0000256" key="2">
    <source>
        <dbReference type="ARBA" id="ARBA00022598"/>
    </source>
</evidence>
<comment type="caution">
    <text evidence="11">The sequence shown here is derived from an EMBL/GenBank/DDBJ whole genome shotgun (WGS) entry which is preliminary data.</text>
</comment>
<dbReference type="Gene3D" id="1.10.240.10">
    <property type="entry name" value="Tyrosyl-Transfer RNA Synthetase"/>
    <property type="match status" value="1"/>
</dbReference>
<gene>
    <name evidence="11" type="ORF">GP486_001233</name>
</gene>
<dbReference type="AlphaFoldDB" id="A0A9P8RTA6"/>
<dbReference type="InterPro" id="IPR036986">
    <property type="entry name" value="S4_RNA-bd_sf"/>
</dbReference>
<comment type="similarity">
    <text evidence="1 8">Belongs to the class-I aminoacyl-tRNA synthetase family.</text>
</comment>
<keyword evidence="12" id="KW-1185">Reference proteome</keyword>
<dbReference type="PRINTS" id="PR01040">
    <property type="entry name" value="TRNASYNTHTYR"/>
</dbReference>
<dbReference type="FunFam" id="3.40.50.620:FF:000227">
    <property type="entry name" value="Tyrosine--tRNA ligase"/>
    <property type="match status" value="1"/>
</dbReference>
<organism evidence="11 12">
    <name type="scientific">Trichoglossum hirsutum</name>
    <dbReference type="NCBI Taxonomy" id="265104"/>
    <lineage>
        <taxon>Eukaryota</taxon>
        <taxon>Fungi</taxon>
        <taxon>Dikarya</taxon>
        <taxon>Ascomycota</taxon>
        <taxon>Pezizomycotina</taxon>
        <taxon>Geoglossomycetes</taxon>
        <taxon>Geoglossales</taxon>
        <taxon>Geoglossaceae</taxon>
        <taxon>Trichoglossum</taxon>
    </lineage>
</organism>
<proteinExistence type="inferred from homology"/>
<evidence type="ECO:0000256" key="4">
    <source>
        <dbReference type="ARBA" id="ARBA00022840"/>
    </source>
</evidence>
<evidence type="ECO:0000256" key="6">
    <source>
        <dbReference type="ARBA" id="ARBA00023146"/>
    </source>
</evidence>
<dbReference type="GO" id="GO:0005829">
    <property type="term" value="C:cytosol"/>
    <property type="evidence" value="ECO:0007669"/>
    <property type="project" value="TreeGrafter"/>
</dbReference>
<evidence type="ECO:0000313" key="11">
    <source>
        <dbReference type="EMBL" id="KAH0565368.1"/>
    </source>
</evidence>
<dbReference type="InterPro" id="IPR014729">
    <property type="entry name" value="Rossmann-like_a/b/a_fold"/>
</dbReference>
<name>A0A9P8RTA6_9PEZI</name>
<keyword evidence="4 8" id="KW-0067">ATP-binding</keyword>
<protein>
    <recommendedName>
        <fullName evidence="8">Tyrosine--tRNA ligase</fullName>
        <ecNumber evidence="8">6.1.1.1</ecNumber>
    </recommendedName>
    <alternativeName>
        <fullName evidence="8">Tyrosyl-tRNA synthetase</fullName>
    </alternativeName>
</protein>
<dbReference type="CDD" id="cd00805">
    <property type="entry name" value="TyrRS_core"/>
    <property type="match status" value="1"/>
</dbReference>
<accession>A0A9P8RTA6</accession>
<keyword evidence="2 8" id="KW-0436">Ligase</keyword>
<feature type="region of interest" description="Disordered" evidence="9">
    <location>
        <begin position="322"/>
        <end position="360"/>
    </location>
</feature>
<dbReference type="PROSITE" id="PS00178">
    <property type="entry name" value="AA_TRNA_LIGASE_I"/>
    <property type="match status" value="1"/>
</dbReference>
<evidence type="ECO:0000256" key="5">
    <source>
        <dbReference type="ARBA" id="ARBA00022917"/>
    </source>
</evidence>
<dbReference type="InterPro" id="IPR024088">
    <property type="entry name" value="Tyr-tRNA-ligase_bac-type"/>
</dbReference>
<evidence type="ECO:0000256" key="1">
    <source>
        <dbReference type="ARBA" id="ARBA00005594"/>
    </source>
</evidence>
<keyword evidence="6 8" id="KW-0030">Aminoacyl-tRNA synthetase</keyword>
<evidence type="ECO:0000256" key="7">
    <source>
        <dbReference type="ARBA" id="ARBA00048248"/>
    </source>
</evidence>
<dbReference type="NCBIfam" id="TIGR00234">
    <property type="entry name" value="tyrS"/>
    <property type="match status" value="1"/>
</dbReference>
<keyword evidence="5 8" id="KW-0648">Protein biosynthesis</keyword>
<dbReference type="SUPFAM" id="SSF52374">
    <property type="entry name" value="Nucleotidylyl transferase"/>
    <property type="match status" value="1"/>
</dbReference>
<evidence type="ECO:0000259" key="10">
    <source>
        <dbReference type="Pfam" id="PF16714"/>
    </source>
</evidence>
<reference evidence="11" key="1">
    <citation type="submission" date="2021-03" db="EMBL/GenBank/DDBJ databases">
        <title>Comparative genomics and phylogenomic investigation of the class Geoglossomycetes provide insights into ecological specialization and systematics.</title>
        <authorList>
            <person name="Melie T."/>
            <person name="Pirro S."/>
            <person name="Miller A.N."/>
            <person name="Quandt A."/>
        </authorList>
    </citation>
    <scope>NUCLEOTIDE SEQUENCE</scope>
    <source>
        <strain evidence="11">CAQ_001_2017</strain>
    </source>
</reference>
<sequence>MWIRDRDALESLMTDKRIGAYAGFDPTAPSLHVGHLLPLMALFWLYVHGYHTVSLLGGATAKIGDPTGRKTSREAQSSSTRKANMVSMHYQLKKLWMHAEQYGRKYGFEWEWAWRRELVNNNAWMNKLPLMEVLQVLGPGVRLGTMLGKQTVKNKMEKGDGMSFSEFSYPLLQAWDWWYIYNTKGVQVQIGGSDQFGNIVAGIDAIKYIKRHHPDPLIRQEANDDTMPYGFTVPLLTTAAGQKFGKSVGNAIWLDREMTSTFELYQFFLRSADADVGRYLRLFTFIPLLQIDAIMEEHTRDPGKRKAQHTLARELVELVHGAEASREAESQHRNLFRSHPQAPPTLGDVDSASRPTPITATNAPAIHVTLPRSLVLNQSIARVMHSAGLVASRSEGHRLAKHEGAYIGSRPGGGGGMGDSLDFTPIKLWNPTVTQNFLLDGEVLVLRSGKWKVKVVKVVSDEEFERLGLDAPGWKDQRPRDSDQAGGEPHKGRGMETCM</sequence>
<dbReference type="InterPro" id="IPR002305">
    <property type="entry name" value="aa-tRNA-synth_Ic"/>
</dbReference>
<dbReference type="GO" id="GO:0006437">
    <property type="term" value="P:tyrosyl-tRNA aminoacylation"/>
    <property type="evidence" value="ECO:0007669"/>
    <property type="project" value="InterPro"/>
</dbReference>
<dbReference type="Pfam" id="PF16714">
    <property type="entry name" value="TyrRSs_C"/>
    <property type="match status" value="1"/>
</dbReference>
<feature type="compositionally biased region" description="Basic and acidic residues" evidence="9">
    <location>
        <begin position="323"/>
        <end position="332"/>
    </location>
</feature>
<dbReference type="PANTHER" id="PTHR11766">
    <property type="entry name" value="TYROSYL-TRNA SYNTHETASE"/>
    <property type="match status" value="1"/>
</dbReference>
<dbReference type="PANTHER" id="PTHR11766:SF0">
    <property type="entry name" value="TYROSINE--TRNA LIGASE, MITOCHONDRIAL"/>
    <property type="match status" value="1"/>
</dbReference>
<feature type="region of interest" description="Disordered" evidence="9">
    <location>
        <begin position="470"/>
        <end position="499"/>
    </location>
</feature>
<dbReference type="Pfam" id="PF00579">
    <property type="entry name" value="tRNA-synt_1b"/>
    <property type="match status" value="1"/>
</dbReference>
<dbReference type="InterPro" id="IPR002307">
    <property type="entry name" value="Tyr-tRNA-ligase"/>
</dbReference>
<dbReference type="EMBL" id="JAGHQM010000102">
    <property type="protein sequence ID" value="KAH0565368.1"/>
    <property type="molecule type" value="Genomic_DNA"/>
</dbReference>
<dbReference type="GO" id="GO:0005739">
    <property type="term" value="C:mitochondrion"/>
    <property type="evidence" value="ECO:0007669"/>
    <property type="project" value="TreeGrafter"/>
</dbReference>
<dbReference type="InterPro" id="IPR032005">
    <property type="entry name" value="TyrRSs_C"/>
</dbReference>
<dbReference type="GO" id="GO:0005524">
    <property type="term" value="F:ATP binding"/>
    <property type="evidence" value="ECO:0007669"/>
    <property type="project" value="UniProtKB-KW"/>
</dbReference>
<comment type="catalytic activity">
    <reaction evidence="7 8">
        <text>tRNA(Tyr) + L-tyrosine + ATP = L-tyrosyl-tRNA(Tyr) + AMP + diphosphate + H(+)</text>
        <dbReference type="Rhea" id="RHEA:10220"/>
        <dbReference type="Rhea" id="RHEA-COMP:9706"/>
        <dbReference type="Rhea" id="RHEA-COMP:9707"/>
        <dbReference type="ChEBI" id="CHEBI:15378"/>
        <dbReference type="ChEBI" id="CHEBI:30616"/>
        <dbReference type="ChEBI" id="CHEBI:33019"/>
        <dbReference type="ChEBI" id="CHEBI:58315"/>
        <dbReference type="ChEBI" id="CHEBI:78442"/>
        <dbReference type="ChEBI" id="CHEBI:78536"/>
        <dbReference type="ChEBI" id="CHEBI:456215"/>
        <dbReference type="EC" id="6.1.1.1"/>
    </reaction>
</comment>
<evidence type="ECO:0000256" key="9">
    <source>
        <dbReference type="SAM" id="MobiDB-lite"/>
    </source>
</evidence>
<keyword evidence="3 8" id="KW-0547">Nucleotide-binding</keyword>
<dbReference type="Gene3D" id="3.10.290.10">
    <property type="entry name" value="RNA-binding S4 domain"/>
    <property type="match status" value="1"/>
</dbReference>
<feature type="domain" description="Tyrosyl-tRNA synthetase C-terminal" evidence="10">
    <location>
        <begin position="359"/>
        <end position="475"/>
    </location>
</feature>